<comment type="caution">
    <text evidence="3">The sequence shown here is derived from an EMBL/GenBank/DDBJ whole genome shotgun (WGS) entry which is preliminary data.</text>
</comment>
<evidence type="ECO:0000256" key="2">
    <source>
        <dbReference type="SAM" id="SignalP"/>
    </source>
</evidence>
<sequence length="116" mass="12407">MHIHVFNILHGLTLAFGIKIRALRCCSTFSQPIKVFGRLGPPIVAQSRFPTLRTPSPCDGSSPVALVPFGLTILPRLSTFSPPPPHSSFLSTSMTKDSKLSQAGPQIQSTPAIAIT</sequence>
<evidence type="ECO:0000256" key="1">
    <source>
        <dbReference type="SAM" id="MobiDB-lite"/>
    </source>
</evidence>
<dbReference type="EMBL" id="JAHXZJ010002982">
    <property type="protein sequence ID" value="KAH0535357.1"/>
    <property type="molecule type" value="Genomic_DNA"/>
</dbReference>
<organism evidence="3 4">
    <name type="scientific">Cotesia glomerata</name>
    <name type="common">Lepidopteran parasitic wasp</name>
    <name type="synonym">Apanteles glomeratus</name>
    <dbReference type="NCBI Taxonomy" id="32391"/>
    <lineage>
        <taxon>Eukaryota</taxon>
        <taxon>Metazoa</taxon>
        <taxon>Ecdysozoa</taxon>
        <taxon>Arthropoda</taxon>
        <taxon>Hexapoda</taxon>
        <taxon>Insecta</taxon>
        <taxon>Pterygota</taxon>
        <taxon>Neoptera</taxon>
        <taxon>Endopterygota</taxon>
        <taxon>Hymenoptera</taxon>
        <taxon>Apocrita</taxon>
        <taxon>Ichneumonoidea</taxon>
        <taxon>Braconidae</taxon>
        <taxon>Microgastrinae</taxon>
        <taxon>Cotesia</taxon>
    </lineage>
</organism>
<evidence type="ECO:0000313" key="3">
    <source>
        <dbReference type="EMBL" id="KAH0535357.1"/>
    </source>
</evidence>
<evidence type="ECO:0000313" key="4">
    <source>
        <dbReference type="Proteomes" id="UP000826195"/>
    </source>
</evidence>
<proteinExistence type="predicted"/>
<feature type="signal peptide" evidence="2">
    <location>
        <begin position="1"/>
        <end position="17"/>
    </location>
</feature>
<protein>
    <submittedName>
        <fullName evidence="3">Uncharacterized protein</fullName>
    </submittedName>
</protein>
<feature type="chain" id="PRO_5043922180" evidence="2">
    <location>
        <begin position="18"/>
        <end position="116"/>
    </location>
</feature>
<dbReference type="AlphaFoldDB" id="A0AAV7HYD5"/>
<feature type="compositionally biased region" description="Polar residues" evidence="1">
    <location>
        <begin position="100"/>
        <end position="116"/>
    </location>
</feature>
<feature type="region of interest" description="Disordered" evidence="1">
    <location>
        <begin position="81"/>
        <end position="116"/>
    </location>
</feature>
<reference evidence="3 4" key="1">
    <citation type="journal article" date="2021" name="J. Hered.">
        <title>A chromosome-level genome assembly of the parasitoid wasp, Cotesia glomerata (Hymenoptera: Braconidae).</title>
        <authorList>
            <person name="Pinto B.J."/>
            <person name="Weis J.J."/>
            <person name="Gamble T."/>
            <person name="Ode P.J."/>
            <person name="Paul R."/>
            <person name="Zaspel J.M."/>
        </authorList>
    </citation>
    <scope>NUCLEOTIDE SEQUENCE [LARGE SCALE GENOMIC DNA]</scope>
    <source>
        <strain evidence="3">CgM1</strain>
    </source>
</reference>
<accession>A0AAV7HYD5</accession>
<keyword evidence="2" id="KW-0732">Signal</keyword>
<dbReference type="Proteomes" id="UP000826195">
    <property type="component" value="Unassembled WGS sequence"/>
</dbReference>
<keyword evidence="4" id="KW-1185">Reference proteome</keyword>
<name>A0AAV7HYD5_COTGL</name>
<gene>
    <name evidence="3" type="ORF">KQX54_016026</name>
</gene>